<sequence>MTRDEQIIICPNFMQNIVLVSTPENTTEERIRRIKEIWIEGKTHEVNAYISVPDHAAKGIIRNVPLKYTQAHLLEALVTDRNLSLIHAKRLESTSMIIVIFNGYKVPIWVYFKNTMIRVSPYRKQIDFCKECGRLGHRPDVCLRP</sequence>
<name>A0ACB7T6R0_HYAAI</name>
<proteinExistence type="predicted"/>
<protein>
    <submittedName>
        <fullName evidence="1">Uncharacterized protein</fullName>
    </submittedName>
</protein>
<reference evidence="1" key="1">
    <citation type="submission" date="2020-05" db="EMBL/GenBank/DDBJ databases">
        <title>Large-scale comparative analyses of tick genomes elucidate their genetic diversity and vector capacities.</title>
        <authorList>
            <person name="Jia N."/>
            <person name="Wang J."/>
            <person name="Shi W."/>
            <person name="Du L."/>
            <person name="Sun Y."/>
            <person name="Zhan W."/>
            <person name="Jiang J."/>
            <person name="Wang Q."/>
            <person name="Zhang B."/>
            <person name="Ji P."/>
            <person name="Sakyi L.B."/>
            <person name="Cui X."/>
            <person name="Yuan T."/>
            <person name="Jiang B."/>
            <person name="Yang W."/>
            <person name="Lam T.T.-Y."/>
            <person name="Chang Q."/>
            <person name="Ding S."/>
            <person name="Wang X."/>
            <person name="Zhu J."/>
            <person name="Ruan X."/>
            <person name="Zhao L."/>
            <person name="Wei J."/>
            <person name="Que T."/>
            <person name="Du C."/>
            <person name="Cheng J."/>
            <person name="Dai P."/>
            <person name="Han X."/>
            <person name="Huang E."/>
            <person name="Gao Y."/>
            <person name="Liu J."/>
            <person name="Shao H."/>
            <person name="Ye R."/>
            <person name="Li L."/>
            <person name="Wei W."/>
            <person name="Wang X."/>
            <person name="Wang C."/>
            <person name="Yang T."/>
            <person name="Huo Q."/>
            <person name="Li W."/>
            <person name="Guo W."/>
            <person name="Chen H."/>
            <person name="Zhou L."/>
            <person name="Ni X."/>
            <person name="Tian J."/>
            <person name="Zhou Y."/>
            <person name="Sheng Y."/>
            <person name="Liu T."/>
            <person name="Pan Y."/>
            <person name="Xia L."/>
            <person name="Li J."/>
            <person name="Zhao F."/>
            <person name="Cao W."/>
        </authorList>
    </citation>
    <scope>NUCLEOTIDE SEQUENCE</scope>
    <source>
        <strain evidence="1">Hyas-2018</strain>
    </source>
</reference>
<accession>A0ACB7T6R0</accession>
<comment type="caution">
    <text evidence="1">The sequence shown here is derived from an EMBL/GenBank/DDBJ whole genome shotgun (WGS) entry which is preliminary data.</text>
</comment>
<evidence type="ECO:0000313" key="2">
    <source>
        <dbReference type="Proteomes" id="UP000821845"/>
    </source>
</evidence>
<dbReference type="Proteomes" id="UP000821845">
    <property type="component" value="Chromosome 11"/>
</dbReference>
<organism evidence="1 2">
    <name type="scientific">Hyalomma asiaticum</name>
    <name type="common">Tick</name>
    <dbReference type="NCBI Taxonomy" id="266040"/>
    <lineage>
        <taxon>Eukaryota</taxon>
        <taxon>Metazoa</taxon>
        <taxon>Ecdysozoa</taxon>
        <taxon>Arthropoda</taxon>
        <taxon>Chelicerata</taxon>
        <taxon>Arachnida</taxon>
        <taxon>Acari</taxon>
        <taxon>Parasitiformes</taxon>
        <taxon>Ixodida</taxon>
        <taxon>Ixodoidea</taxon>
        <taxon>Ixodidae</taxon>
        <taxon>Hyalomminae</taxon>
        <taxon>Hyalomma</taxon>
    </lineage>
</organism>
<dbReference type="EMBL" id="CM023491">
    <property type="protein sequence ID" value="KAH6941689.1"/>
    <property type="molecule type" value="Genomic_DNA"/>
</dbReference>
<keyword evidence="2" id="KW-1185">Reference proteome</keyword>
<gene>
    <name evidence="1" type="ORF">HPB50_022681</name>
</gene>
<evidence type="ECO:0000313" key="1">
    <source>
        <dbReference type="EMBL" id="KAH6941689.1"/>
    </source>
</evidence>